<comment type="caution">
    <text evidence="1">The sequence shown here is derived from an EMBL/GenBank/DDBJ whole genome shotgun (WGS) entry which is preliminary data.</text>
</comment>
<keyword evidence="3" id="KW-1185">Reference proteome</keyword>
<dbReference type="EMBL" id="CAXDID020000281">
    <property type="protein sequence ID" value="CAL6070000.1"/>
    <property type="molecule type" value="Genomic_DNA"/>
</dbReference>
<evidence type="ECO:0000313" key="1">
    <source>
        <dbReference type="EMBL" id="CAI9934065.1"/>
    </source>
</evidence>
<dbReference type="Proteomes" id="UP001642409">
    <property type="component" value="Unassembled WGS sequence"/>
</dbReference>
<organism evidence="1">
    <name type="scientific">Hexamita inflata</name>
    <dbReference type="NCBI Taxonomy" id="28002"/>
    <lineage>
        <taxon>Eukaryota</taxon>
        <taxon>Metamonada</taxon>
        <taxon>Diplomonadida</taxon>
        <taxon>Hexamitidae</taxon>
        <taxon>Hexamitinae</taxon>
        <taxon>Hexamita</taxon>
    </lineage>
</organism>
<evidence type="ECO:0000313" key="3">
    <source>
        <dbReference type="Proteomes" id="UP001642409"/>
    </source>
</evidence>
<dbReference type="EMBL" id="CATOUU010000557">
    <property type="protein sequence ID" value="CAI9934065.1"/>
    <property type="molecule type" value="Genomic_DNA"/>
</dbReference>
<protein>
    <submittedName>
        <fullName evidence="2">Hypothetical_protein</fullName>
    </submittedName>
</protein>
<dbReference type="AlphaFoldDB" id="A0AA86P8Y3"/>
<proteinExistence type="predicted"/>
<name>A0AA86P8Y3_9EUKA</name>
<evidence type="ECO:0000313" key="2">
    <source>
        <dbReference type="EMBL" id="CAL6070000.1"/>
    </source>
</evidence>
<accession>A0AA86P8Y3</accession>
<reference evidence="1" key="1">
    <citation type="submission" date="2023-06" db="EMBL/GenBank/DDBJ databases">
        <authorList>
            <person name="Kurt Z."/>
        </authorList>
    </citation>
    <scope>NUCLEOTIDE SEQUENCE</scope>
</reference>
<reference evidence="2 3" key="2">
    <citation type="submission" date="2024-07" db="EMBL/GenBank/DDBJ databases">
        <authorList>
            <person name="Akdeniz Z."/>
        </authorList>
    </citation>
    <scope>NUCLEOTIDE SEQUENCE [LARGE SCALE GENOMIC DNA]</scope>
</reference>
<sequence>MGDDLYNNELELQKVIFQTKQIAFQQLKNATTLKYSHSYCLWCSFAKSHGQKQGSQRQSTKNNCTRRCICQSISGVQLKLFGIPGQRTIEGIMCQQNDKVCTLNIDNIVDEQQYYYIKLFGEHQLDGSDRCNYIGNKIKRYIFSERENQLIVRNLIQYGGRQGIKSLWNDQCNKGLKCSYQSLLRRVEKIYTTSKDCILRNKRVNFIIKTYVNDALEKQQLQW</sequence>
<gene>
    <name evidence="1" type="ORF">HINF_LOCUS21710</name>
    <name evidence="2" type="ORF">HINF_LOCUS54246</name>
</gene>